<comment type="subcellular location">
    <subcellularLocation>
        <location evidence="1">Membrane</location>
        <topology evidence="1">Multi-pass membrane protein</topology>
    </subcellularLocation>
</comment>
<dbReference type="GO" id="GO:0007189">
    <property type="term" value="P:adenylate cyclase-activating G protein-coupled receptor signaling pathway"/>
    <property type="evidence" value="ECO:0007669"/>
    <property type="project" value="TreeGrafter"/>
</dbReference>
<dbReference type="STRING" id="1314781.A0A165C9Q7"/>
<sequence length="305" mass="33551">MPRRLAAGLIVAGWLAVVVACIVGPLAIQTQSKGPFYGVTKEWCFITDPYADARLWIHYVPILVSAFVIFVLYTLVFLSLRGNIIADAGSIELRRRHPSSSSAVTDISNAQVANIARKMLWYPSSYVIIVLPISIVRLVSLGGKAKVPEWVWLLGITCLFLSGAVNAIIYSATRRALSPMHFLGQRRHQSHSRSSGSGNQRVPGSADKVDGAVWVTMEHERHYEDGRTLPSRITFDDAESDDRNSTKYSTQLVDEALDASTPLAPLDTARIAVADAPHRRSGSILFSDEMKPRHPPSPRQPDPVV</sequence>
<evidence type="ECO:0000256" key="5">
    <source>
        <dbReference type="SAM" id="MobiDB-lite"/>
    </source>
</evidence>
<dbReference type="InParanoid" id="A0A165C9Q7"/>
<keyword evidence="7" id="KW-0732">Signal</keyword>
<dbReference type="PANTHER" id="PTHR23112:SF0">
    <property type="entry name" value="TRANSMEMBRANE PROTEIN 116"/>
    <property type="match status" value="1"/>
</dbReference>
<feature type="region of interest" description="Disordered" evidence="5">
    <location>
        <begin position="184"/>
        <end position="206"/>
    </location>
</feature>
<keyword evidence="2 6" id="KW-0812">Transmembrane</keyword>
<dbReference type="Proteomes" id="UP000077266">
    <property type="component" value="Unassembled WGS sequence"/>
</dbReference>
<dbReference type="CDD" id="cd00637">
    <property type="entry name" value="7tm_classA_rhodopsin-like"/>
    <property type="match status" value="1"/>
</dbReference>
<organism evidence="8 9">
    <name type="scientific">Exidia glandulosa HHB12029</name>
    <dbReference type="NCBI Taxonomy" id="1314781"/>
    <lineage>
        <taxon>Eukaryota</taxon>
        <taxon>Fungi</taxon>
        <taxon>Dikarya</taxon>
        <taxon>Basidiomycota</taxon>
        <taxon>Agaricomycotina</taxon>
        <taxon>Agaricomycetes</taxon>
        <taxon>Auriculariales</taxon>
        <taxon>Exidiaceae</taxon>
        <taxon>Exidia</taxon>
    </lineage>
</organism>
<evidence type="ECO:0000256" key="1">
    <source>
        <dbReference type="ARBA" id="ARBA00004141"/>
    </source>
</evidence>
<dbReference type="PROSITE" id="PS51257">
    <property type="entry name" value="PROKAR_LIPOPROTEIN"/>
    <property type="match status" value="1"/>
</dbReference>
<dbReference type="OrthoDB" id="100006at2759"/>
<dbReference type="Gene3D" id="1.20.1070.10">
    <property type="entry name" value="Rhodopsin 7-helix transmembrane proteins"/>
    <property type="match status" value="1"/>
</dbReference>
<dbReference type="GO" id="GO:0005886">
    <property type="term" value="C:plasma membrane"/>
    <property type="evidence" value="ECO:0007669"/>
    <property type="project" value="TreeGrafter"/>
</dbReference>
<dbReference type="GO" id="GO:0004930">
    <property type="term" value="F:G protein-coupled receptor activity"/>
    <property type="evidence" value="ECO:0007669"/>
    <property type="project" value="TreeGrafter"/>
</dbReference>
<evidence type="ECO:0000256" key="7">
    <source>
        <dbReference type="SAM" id="SignalP"/>
    </source>
</evidence>
<dbReference type="SUPFAM" id="SSF81321">
    <property type="entry name" value="Family A G protein-coupled receptor-like"/>
    <property type="match status" value="1"/>
</dbReference>
<feature type="transmembrane region" description="Helical" evidence="6">
    <location>
        <begin position="56"/>
        <end position="78"/>
    </location>
</feature>
<feature type="transmembrane region" description="Helical" evidence="6">
    <location>
        <begin position="151"/>
        <end position="172"/>
    </location>
</feature>
<evidence type="ECO:0000256" key="4">
    <source>
        <dbReference type="ARBA" id="ARBA00023136"/>
    </source>
</evidence>
<keyword evidence="9" id="KW-1185">Reference proteome</keyword>
<dbReference type="EMBL" id="KV426347">
    <property type="protein sequence ID" value="KZV82080.1"/>
    <property type="molecule type" value="Genomic_DNA"/>
</dbReference>
<name>A0A165C9Q7_EXIGL</name>
<keyword evidence="4 6" id="KW-0472">Membrane</keyword>
<reference evidence="8 9" key="1">
    <citation type="journal article" date="2016" name="Mol. Biol. Evol.">
        <title>Comparative Genomics of Early-Diverging Mushroom-Forming Fungi Provides Insights into the Origins of Lignocellulose Decay Capabilities.</title>
        <authorList>
            <person name="Nagy L.G."/>
            <person name="Riley R."/>
            <person name="Tritt A."/>
            <person name="Adam C."/>
            <person name="Daum C."/>
            <person name="Floudas D."/>
            <person name="Sun H."/>
            <person name="Yadav J.S."/>
            <person name="Pangilinan J."/>
            <person name="Larsson K.H."/>
            <person name="Matsuura K."/>
            <person name="Barry K."/>
            <person name="Labutti K."/>
            <person name="Kuo R."/>
            <person name="Ohm R.A."/>
            <person name="Bhattacharya S.S."/>
            <person name="Shirouzu T."/>
            <person name="Yoshinaga Y."/>
            <person name="Martin F.M."/>
            <person name="Grigoriev I.V."/>
            <person name="Hibbett D.S."/>
        </authorList>
    </citation>
    <scope>NUCLEOTIDE SEQUENCE [LARGE SCALE GENOMIC DNA]</scope>
    <source>
        <strain evidence="8 9">HHB12029</strain>
    </source>
</reference>
<evidence type="ECO:0000256" key="2">
    <source>
        <dbReference type="ARBA" id="ARBA00022692"/>
    </source>
</evidence>
<accession>A0A165C9Q7</accession>
<protein>
    <submittedName>
        <fullName evidence="8">Uncharacterized protein</fullName>
    </submittedName>
</protein>
<proteinExistence type="predicted"/>
<gene>
    <name evidence="8" type="ORF">EXIGLDRAFT_778987</name>
</gene>
<feature type="transmembrane region" description="Helical" evidence="6">
    <location>
        <begin position="120"/>
        <end position="139"/>
    </location>
</feature>
<evidence type="ECO:0000256" key="3">
    <source>
        <dbReference type="ARBA" id="ARBA00022989"/>
    </source>
</evidence>
<dbReference type="PANTHER" id="PTHR23112">
    <property type="entry name" value="G PROTEIN-COUPLED RECEPTOR 157-RELATED"/>
    <property type="match status" value="1"/>
</dbReference>
<feature type="region of interest" description="Disordered" evidence="5">
    <location>
        <begin position="283"/>
        <end position="305"/>
    </location>
</feature>
<keyword evidence="3 6" id="KW-1133">Transmembrane helix</keyword>
<feature type="signal peptide" evidence="7">
    <location>
        <begin position="1"/>
        <end position="20"/>
    </location>
</feature>
<feature type="compositionally biased region" description="Pro residues" evidence="5">
    <location>
        <begin position="295"/>
        <end position="305"/>
    </location>
</feature>
<evidence type="ECO:0000313" key="8">
    <source>
        <dbReference type="EMBL" id="KZV82080.1"/>
    </source>
</evidence>
<evidence type="ECO:0000256" key="6">
    <source>
        <dbReference type="SAM" id="Phobius"/>
    </source>
</evidence>
<evidence type="ECO:0000313" key="9">
    <source>
        <dbReference type="Proteomes" id="UP000077266"/>
    </source>
</evidence>
<feature type="chain" id="PRO_5007855913" evidence="7">
    <location>
        <begin position="21"/>
        <end position="305"/>
    </location>
</feature>
<dbReference type="AlphaFoldDB" id="A0A165C9Q7"/>